<dbReference type="PIRSF" id="PIRSF000303">
    <property type="entry name" value="Glutathion_perox"/>
    <property type="match status" value="1"/>
</dbReference>
<dbReference type="InterPro" id="IPR018247">
    <property type="entry name" value="EF_Hand_1_Ca_BS"/>
</dbReference>
<dbReference type="GO" id="GO:0004601">
    <property type="term" value="F:peroxidase activity"/>
    <property type="evidence" value="ECO:0007669"/>
    <property type="project" value="UniProtKB-KW"/>
</dbReference>
<evidence type="ECO:0000256" key="2">
    <source>
        <dbReference type="ARBA" id="ARBA00022559"/>
    </source>
</evidence>
<dbReference type="RefSeq" id="WP_185624722.1">
    <property type="nucleotide sequence ID" value="NZ_JABGBW010000010.1"/>
</dbReference>
<evidence type="ECO:0000256" key="1">
    <source>
        <dbReference type="ARBA" id="ARBA00006926"/>
    </source>
</evidence>
<dbReference type="Gene3D" id="3.40.30.10">
    <property type="entry name" value="Glutaredoxin"/>
    <property type="match status" value="1"/>
</dbReference>
<dbReference type="SUPFAM" id="SSF52833">
    <property type="entry name" value="Thioredoxin-like"/>
    <property type="match status" value="1"/>
</dbReference>
<evidence type="ECO:0000313" key="7">
    <source>
        <dbReference type="Proteomes" id="UP000713904"/>
    </source>
</evidence>
<gene>
    <name evidence="6" type="ORF">HLB29_08440</name>
</gene>
<evidence type="ECO:0000259" key="5">
    <source>
        <dbReference type="PROSITE" id="PS51352"/>
    </source>
</evidence>
<dbReference type="InterPro" id="IPR029759">
    <property type="entry name" value="GPX_AS"/>
</dbReference>
<dbReference type="InterPro" id="IPR000889">
    <property type="entry name" value="Glutathione_peroxidase"/>
</dbReference>
<keyword evidence="3 4" id="KW-0560">Oxidoreductase</keyword>
<evidence type="ECO:0000256" key="3">
    <source>
        <dbReference type="ARBA" id="ARBA00023002"/>
    </source>
</evidence>
<accession>A0ABR6TMQ3</accession>
<dbReference type="Proteomes" id="UP000713904">
    <property type="component" value="Unassembled WGS sequence"/>
</dbReference>
<dbReference type="PROSITE" id="PS51352">
    <property type="entry name" value="THIOREDOXIN_2"/>
    <property type="match status" value="1"/>
</dbReference>
<proteinExistence type="inferred from homology"/>
<comment type="caution">
    <text evidence="6">The sequence shown here is derived from an EMBL/GenBank/DDBJ whole genome shotgun (WGS) entry which is preliminary data.</text>
</comment>
<dbReference type="EMBL" id="JABGBW010000010">
    <property type="protein sequence ID" value="MBC2576705.1"/>
    <property type="molecule type" value="Genomic_DNA"/>
</dbReference>
<reference evidence="6 7" key="1">
    <citation type="submission" date="2020-05" db="EMBL/GenBank/DDBJ databases">
        <title>Draft genome of xy-202 and genomic insight in genome of the genus Peptostreptococcus.</title>
        <authorList>
            <person name="Zhang Z."/>
        </authorList>
    </citation>
    <scope>NUCLEOTIDE SEQUENCE [LARGE SCALE GENOMIC DNA]</scope>
    <source>
        <strain evidence="6 7">DSM 27025</strain>
    </source>
</reference>
<dbReference type="PANTHER" id="PTHR11592">
    <property type="entry name" value="GLUTATHIONE PEROXIDASE"/>
    <property type="match status" value="1"/>
</dbReference>
<dbReference type="CDD" id="cd00340">
    <property type="entry name" value="GSH_Peroxidase"/>
    <property type="match status" value="1"/>
</dbReference>
<organism evidence="6 7">
    <name type="scientific">Peptostreptococcus canis</name>
    <dbReference type="NCBI Taxonomy" id="1159213"/>
    <lineage>
        <taxon>Bacteria</taxon>
        <taxon>Bacillati</taxon>
        <taxon>Bacillota</taxon>
        <taxon>Clostridia</taxon>
        <taxon>Peptostreptococcales</taxon>
        <taxon>Peptostreptococcaceae</taxon>
        <taxon>Peptostreptococcus</taxon>
    </lineage>
</organism>
<evidence type="ECO:0000313" key="6">
    <source>
        <dbReference type="EMBL" id="MBC2576705.1"/>
    </source>
</evidence>
<dbReference type="Pfam" id="PF00255">
    <property type="entry name" value="GSHPx"/>
    <property type="match status" value="1"/>
</dbReference>
<dbReference type="InterPro" id="IPR013766">
    <property type="entry name" value="Thioredoxin_domain"/>
</dbReference>
<sequence>MTFYDYKAKDINGNIVYMEMFRDNVILVVNTASKCGFTPQFEGLQNLYNKYKNQGFTVLGFPSSQFANQEVKNSESIKNFCSINYGVTFPMFEKVDVNGDNALELFEFLKNEQKGAMGSKSIKWNFTKFLIDRNGNVVKRFSPTTKPKDIEKYIKQLI</sequence>
<dbReference type="PROSITE" id="PS00018">
    <property type="entry name" value="EF_HAND_1"/>
    <property type="match status" value="1"/>
</dbReference>
<dbReference type="PROSITE" id="PS51355">
    <property type="entry name" value="GLUTATHIONE_PEROXID_3"/>
    <property type="match status" value="1"/>
</dbReference>
<dbReference type="InterPro" id="IPR036249">
    <property type="entry name" value="Thioredoxin-like_sf"/>
</dbReference>
<dbReference type="PROSITE" id="PS00460">
    <property type="entry name" value="GLUTATHIONE_PEROXID_1"/>
    <property type="match status" value="1"/>
</dbReference>
<protein>
    <recommendedName>
        <fullName evidence="4">Glutathione peroxidase</fullName>
    </recommendedName>
</protein>
<keyword evidence="2 4" id="KW-0575">Peroxidase</keyword>
<comment type="similarity">
    <text evidence="1 4">Belongs to the glutathione peroxidase family.</text>
</comment>
<dbReference type="PRINTS" id="PR01011">
    <property type="entry name" value="GLUTPROXDASE"/>
</dbReference>
<dbReference type="PANTHER" id="PTHR11592:SF78">
    <property type="entry name" value="GLUTATHIONE PEROXIDASE"/>
    <property type="match status" value="1"/>
</dbReference>
<feature type="domain" description="Thioredoxin" evidence="5">
    <location>
        <begin position="1"/>
        <end position="158"/>
    </location>
</feature>
<name>A0ABR6TMQ3_9FIRM</name>
<evidence type="ECO:0000256" key="4">
    <source>
        <dbReference type="RuleBase" id="RU000499"/>
    </source>
</evidence>
<keyword evidence="7" id="KW-1185">Reference proteome</keyword>